<gene>
    <name evidence="1" type="ORF">LAESUDRAFT_514926</name>
</gene>
<evidence type="ECO:0000313" key="1">
    <source>
        <dbReference type="EMBL" id="KZT09647.1"/>
    </source>
</evidence>
<accession>A0A165G027</accession>
<dbReference type="RefSeq" id="XP_040767387.1">
    <property type="nucleotide sequence ID" value="XM_040902758.1"/>
</dbReference>
<evidence type="ECO:0000313" key="2">
    <source>
        <dbReference type="Proteomes" id="UP000076871"/>
    </source>
</evidence>
<dbReference type="Proteomes" id="UP000076871">
    <property type="component" value="Unassembled WGS sequence"/>
</dbReference>
<protein>
    <submittedName>
        <fullName evidence="1">Uncharacterized protein</fullName>
    </submittedName>
</protein>
<organism evidence="1 2">
    <name type="scientific">Laetiporus sulphureus 93-53</name>
    <dbReference type="NCBI Taxonomy" id="1314785"/>
    <lineage>
        <taxon>Eukaryota</taxon>
        <taxon>Fungi</taxon>
        <taxon>Dikarya</taxon>
        <taxon>Basidiomycota</taxon>
        <taxon>Agaricomycotina</taxon>
        <taxon>Agaricomycetes</taxon>
        <taxon>Polyporales</taxon>
        <taxon>Laetiporus</taxon>
    </lineage>
</organism>
<keyword evidence="2" id="KW-1185">Reference proteome</keyword>
<dbReference type="InParanoid" id="A0A165G027"/>
<name>A0A165G027_9APHY</name>
<dbReference type="GeneID" id="63819789"/>
<reference evidence="1 2" key="1">
    <citation type="journal article" date="2016" name="Mol. Biol. Evol.">
        <title>Comparative Genomics of Early-Diverging Mushroom-Forming Fungi Provides Insights into the Origins of Lignocellulose Decay Capabilities.</title>
        <authorList>
            <person name="Nagy L.G."/>
            <person name="Riley R."/>
            <person name="Tritt A."/>
            <person name="Adam C."/>
            <person name="Daum C."/>
            <person name="Floudas D."/>
            <person name="Sun H."/>
            <person name="Yadav J.S."/>
            <person name="Pangilinan J."/>
            <person name="Larsson K.H."/>
            <person name="Matsuura K."/>
            <person name="Barry K."/>
            <person name="Labutti K."/>
            <person name="Kuo R."/>
            <person name="Ohm R.A."/>
            <person name="Bhattacharya S.S."/>
            <person name="Shirouzu T."/>
            <person name="Yoshinaga Y."/>
            <person name="Martin F.M."/>
            <person name="Grigoriev I.V."/>
            <person name="Hibbett D.S."/>
        </authorList>
    </citation>
    <scope>NUCLEOTIDE SEQUENCE [LARGE SCALE GENOMIC DNA]</scope>
    <source>
        <strain evidence="1 2">93-53</strain>
    </source>
</reference>
<sequence>MRHCDRRFGARSVSCEHQKTNRGDLAPGLGQCSGVKMTIGASGARRSIHILICNTVRSASHYHRPGHNADPRCSLGCIEGRALPAASHSHTGSMWAQEVGSHWFRGGVLPGHGETELLDDHSANCSSFIPRRSGPQFAWRLSYTVVIALV</sequence>
<dbReference type="EMBL" id="KV427611">
    <property type="protein sequence ID" value="KZT09647.1"/>
    <property type="molecule type" value="Genomic_DNA"/>
</dbReference>
<dbReference type="AlphaFoldDB" id="A0A165G027"/>
<proteinExistence type="predicted"/>